<dbReference type="AlphaFoldDB" id="A0AA95SN68"/>
<dbReference type="InterPro" id="IPR052336">
    <property type="entry name" value="MlaD_Phospholipid_Transporter"/>
</dbReference>
<evidence type="ECO:0000259" key="3">
    <source>
        <dbReference type="Pfam" id="PF02470"/>
    </source>
</evidence>
<accession>A0AA95SN68</accession>
<reference evidence="4" key="1">
    <citation type="submission" date="2023-01" db="EMBL/GenBank/DDBJ databases">
        <title>Whole genome sequence of Paucibacter sp. S2-9 isolated from pond sediment.</title>
        <authorList>
            <person name="Jung J.Y."/>
        </authorList>
    </citation>
    <scope>NUCLEOTIDE SEQUENCE</scope>
    <source>
        <strain evidence="4">S2-9</strain>
    </source>
</reference>
<evidence type="ECO:0000256" key="2">
    <source>
        <dbReference type="SAM" id="Phobius"/>
    </source>
</evidence>
<dbReference type="EMBL" id="CP116346">
    <property type="protein sequence ID" value="WIT10925.1"/>
    <property type="molecule type" value="Genomic_DNA"/>
</dbReference>
<evidence type="ECO:0000256" key="1">
    <source>
        <dbReference type="SAM" id="Coils"/>
    </source>
</evidence>
<evidence type="ECO:0000313" key="5">
    <source>
        <dbReference type="Proteomes" id="UP001177769"/>
    </source>
</evidence>
<feature type="coiled-coil region" evidence="1">
    <location>
        <begin position="271"/>
        <end position="326"/>
    </location>
</feature>
<keyword evidence="2" id="KW-0472">Membrane</keyword>
<keyword evidence="5" id="KW-1185">Reference proteome</keyword>
<dbReference type="Proteomes" id="UP001177769">
    <property type="component" value="Chromosome"/>
</dbReference>
<dbReference type="Gene3D" id="1.20.120.230">
    <property type="entry name" value="Alpha-catenin/vinculin-like"/>
    <property type="match status" value="1"/>
</dbReference>
<keyword evidence="2" id="KW-0812">Transmembrane</keyword>
<feature type="domain" description="Mce/MlaD" evidence="3">
    <location>
        <begin position="39"/>
        <end position="139"/>
    </location>
</feature>
<dbReference type="Pfam" id="PF02470">
    <property type="entry name" value="MlaD"/>
    <property type="match status" value="1"/>
</dbReference>
<protein>
    <submittedName>
        <fullName evidence="4">MlaD family protein</fullName>
    </submittedName>
</protein>
<organism evidence="4 5">
    <name type="scientific">Paucibacter sediminis</name>
    <dbReference type="NCBI Taxonomy" id="3019553"/>
    <lineage>
        <taxon>Bacteria</taxon>
        <taxon>Pseudomonadati</taxon>
        <taxon>Pseudomonadota</taxon>
        <taxon>Betaproteobacteria</taxon>
        <taxon>Burkholderiales</taxon>
        <taxon>Sphaerotilaceae</taxon>
        <taxon>Roseateles</taxon>
    </lineage>
</organism>
<dbReference type="KEGG" id="pais:PFX98_18695"/>
<name>A0AA95SN68_9BURK</name>
<keyword evidence="2" id="KW-1133">Transmembrane helix</keyword>
<dbReference type="PANTHER" id="PTHR33371:SF4">
    <property type="entry name" value="INTERMEMBRANE PHOSPHOLIPID TRANSPORT SYSTEM BINDING PROTEIN MLAD"/>
    <property type="match status" value="1"/>
</dbReference>
<dbReference type="InterPro" id="IPR003399">
    <property type="entry name" value="Mce/MlaD"/>
</dbReference>
<sequence length="335" mass="36010">MRKRHGHPALLGLFIVSALIMLFVAVFVIAGGKLLGGKQKVVMYFNGSIYGLQVGAPVVFRGVRLGSVSSIGVAYDRAHNEVSIPVVAELERDMLGNLTGDHQPGTVVASMNALVARGLRAQLAMQSLLTGQLYVDLDFRPGKPLAASGEEERAEIEIPTVTTPLQDLKNQVDGLDIKRLVGDLSAIASSGRRLLEGPELSHAVKDIEAVATNLRRLTEQLDRRFGPLADATLGTLEATKQAMERMNKAAVSVDDTAERVGKTFNPDGPMVKDLQRSAQELTRAAAALADAAQDDAPLNQNLQRALKDVSQAARALRELADTLDQQPESVLKGRR</sequence>
<dbReference type="RefSeq" id="WP_285232003.1">
    <property type="nucleotide sequence ID" value="NZ_CP116346.1"/>
</dbReference>
<gene>
    <name evidence="4" type="ORF">PFX98_18695</name>
</gene>
<dbReference type="PANTHER" id="PTHR33371">
    <property type="entry name" value="INTERMEMBRANE PHOSPHOLIPID TRANSPORT SYSTEM BINDING PROTEIN MLAD-RELATED"/>
    <property type="match status" value="1"/>
</dbReference>
<feature type="transmembrane region" description="Helical" evidence="2">
    <location>
        <begin position="9"/>
        <end position="29"/>
    </location>
</feature>
<keyword evidence="1" id="KW-0175">Coiled coil</keyword>
<proteinExistence type="predicted"/>
<evidence type="ECO:0000313" key="4">
    <source>
        <dbReference type="EMBL" id="WIT10925.1"/>
    </source>
</evidence>